<dbReference type="PROSITE" id="PS50932">
    <property type="entry name" value="HTH_LACI_2"/>
    <property type="match status" value="1"/>
</dbReference>
<dbReference type="InterPro" id="IPR028082">
    <property type="entry name" value="Peripla_BP_I"/>
</dbReference>
<dbReference type="Gene3D" id="1.10.260.40">
    <property type="entry name" value="lambda repressor-like DNA-binding domains"/>
    <property type="match status" value="1"/>
</dbReference>
<dbReference type="PANTHER" id="PTHR30146:SF138">
    <property type="entry name" value="TRANSCRIPTIONAL REGULATORY PROTEIN"/>
    <property type="match status" value="1"/>
</dbReference>
<reference evidence="5" key="1">
    <citation type="submission" date="2021-01" db="EMBL/GenBank/DDBJ databases">
        <title>Whole genome shotgun sequence of Dactylosporangium siamense NBRC 106093.</title>
        <authorList>
            <person name="Komaki H."/>
            <person name="Tamura T."/>
        </authorList>
    </citation>
    <scope>NUCLEOTIDE SEQUENCE</scope>
    <source>
        <strain evidence="5">NBRC 106093</strain>
    </source>
</reference>
<accession>A0A919PQP7</accession>
<dbReference type="Proteomes" id="UP000660611">
    <property type="component" value="Unassembled WGS sequence"/>
</dbReference>
<dbReference type="Gene3D" id="3.40.50.2300">
    <property type="match status" value="2"/>
</dbReference>
<dbReference type="RefSeq" id="WP_203848394.1">
    <property type="nucleotide sequence ID" value="NZ_BAAAVW010000015.1"/>
</dbReference>
<dbReference type="InterPro" id="IPR046335">
    <property type="entry name" value="LacI/GalR-like_sensor"/>
</dbReference>
<dbReference type="AlphaFoldDB" id="A0A919PQP7"/>
<dbReference type="SMART" id="SM00354">
    <property type="entry name" value="HTH_LACI"/>
    <property type="match status" value="1"/>
</dbReference>
<name>A0A919PQP7_9ACTN</name>
<dbReference type="GO" id="GO:0000976">
    <property type="term" value="F:transcription cis-regulatory region binding"/>
    <property type="evidence" value="ECO:0007669"/>
    <property type="project" value="TreeGrafter"/>
</dbReference>
<dbReference type="Pfam" id="PF13377">
    <property type="entry name" value="Peripla_BP_3"/>
    <property type="match status" value="1"/>
</dbReference>
<keyword evidence="3" id="KW-0804">Transcription</keyword>
<comment type="caution">
    <text evidence="5">The sequence shown here is derived from an EMBL/GenBank/DDBJ whole genome shotgun (WGS) entry which is preliminary data.</text>
</comment>
<keyword evidence="2" id="KW-0238">DNA-binding</keyword>
<protein>
    <submittedName>
        <fullName evidence="5">LacI family transcriptional regulator</fullName>
    </submittedName>
</protein>
<feature type="domain" description="HTH lacI-type" evidence="4">
    <location>
        <begin position="3"/>
        <end position="58"/>
    </location>
</feature>
<dbReference type="CDD" id="cd06279">
    <property type="entry name" value="PBP1_LacI-like"/>
    <property type="match status" value="1"/>
</dbReference>
<organism evidence="5 6">
    <name type="scientific">Dactylosporangium siamense</name>
    <dbReference type="NCBI Taxonomy" id="685454"/>
    <lineage>
        <taxon>Bacteria</taxon>
        <taxon>Bacillati</taxon>
        <taxon>Actinomycetota</taxon>
        <taxon>Actinomycetes</taxon>
        <taxon>Micromonosporales</taxon>
        <taxon>Micromonosporaceae</taxon>
        <taxon>Dactylosporangium</taxon>
    </lineage>
</organism>
<evidence type="ECO:0000259" key="4">
    <source>
        <dbReference type="PROSITE" id="PS50932"/>
    </source>
</evidence>
<dbReference type="SUPFAM" id="SSF47413">
    <property type="entry name" value="lambda repressor-like DNA-binding domains"/>
    <property type="match status" value="1"/>
</dbReference>
<dbReference type="GO" id="GO:0003700">
    <property type="term" value="F:DNA-binding transcription factor activity"/>
    <property type="evidence" value="ECO:0007669"/>
    <property type="project" value="TreeGrafter"/>
</dbReference>
<dbReference type="InterPro" id="IPR000843">
    <property type="entry name" value="HTH_LacI"/>
</dbReference>
<dbReference type="InterPro" id="IPR010982">
    <property type="entry name" value="Lambda_DNA-bd_dom_sf"/>
</dbReference>
<sequence>MKATLQTIADELGVSRSTVSNAYSRPDQLSPELRARILSAAQRLGYSGPNPTARSLRSGKVNAIGVLLTDNLSMAFTDPYAVAYLRGLAEAASARETSLLLLNLPKDEAAGRRVISNAAVDAFCLYCVPDWHSALELVRSRGVPVVIGEDPQAFGPEASYVGIDERAAARRLGEHIVNLGHRDIAVVAHWIVDDGVSGGRTGQVHADPDDLRYYVTGERVRGFRDAFLAAGVPWERVVLINAAGNQREEGAEAAAHALDRLDRATAVLCTSDVLALGVLDALRVRGLQAGRDVSVTGFDDIPEADAAGLTTIRQPSVERGRLAGELLLDPPEDPVLRRLTLPVSLVVRSTTGPNTAKEKS</sequence>
<dbReference type="EMBL" id="BONQ01000073">
    <property type="protein sequence ID" value="GIG46628.1"/>
    <property type="molecule type" value="Genomic_DNA"/>
</dbReference>
<dbReference type="PANTHER" id="PTHR30146">
    <property type="entry name" value="LACI-RELATED TRANSCRIPTIONAL REPRESSOR"/>
    <property type="match status" value="1"/>
</dbReference>
<evidence type="ECO:0000256" key="1">
    <source>
        <dbReference type="ARBA" id="ARBA00023015"/>
    </source>
</evidence>
<keyword evidence="6" id="KW-1185">Reference proteome</keyword>
<gene>
    <name evidence="5" type="ORF">Dsi01nite_046690</name>
</gene>
<proteinExistence type="predicted"/>
<dbReference type="Pfam" id="PF00356">
    <property type="entry name" value="LacI"/>
    <property type="match status" value="1"/>
</dbReference>
<keyword evidence="1" id="KW-0805">Transcription regulation</keyword>
<evidence type="ECO:0000313" key="5">
    <source>
        <dbReference type="EMBL" id="GIG46628.1"/>
    </source>
</evidence>
<dbReference type="CDD" id="cd01392">
    <property type="entry name" value="HTH_LacI"/>
    <property type="match status" value="1"/>
</dbReference>
<dbReference type="SUPFAM" id="SSF53822">
    <property type="entry name" value="Periplasmic binding protein-like I"/>
    <property type="match status" value="1"/>
</dbReference>
<evidence type="ECO:0000256" key="3">
    <source>
        <dbReference type="ARBA" id="ARBA00023163"/>
    </source>
</evidence>
<evidence type="ECO:0000256" key="2">
    <source>
        <dbReference type="ARBA" id="ARBA00023125"/>
    </source>
</evidence>
<evidence type="ECO:0000313" key="6">
    <source>
        <dbReference type="Proteomes" id="UP000660611"/>
    </source>
</evidence>